<protein>
    <submittedName>
        <fullName evidence="1">Uncharacterized protein</fullName>
    </submittedName>
</protein>
<reference evidence="1" key="1">
    <citation type="submission" date="2019-03" db="EMBL/GenBank/DDBJ databases">
        <title>Single cell metagenomics reveals metabolic interactions within the superorganism composed of flagellate Streblomastix strix and complex community of Bacteroidetes bacteria on its surface.</title>
        <authorList>
            <person name="Treitli S.C."/>
            <person name="Kolisko M."/>
            <person name="Husnik F."/>
            <person name="Keeling P."/>
            <person name="Hampl V."/>
        </authorList>
    </citation>
    <scope>NUCLEOTIDE SEQUENCE</scope>
    <source>
        <strain evidence="1">STM</strain>
    </source>
</reference>
<accession>A0A5J4PWU6</accession>
<name>A0A5J4PWU6_9ZZZZ</name>
<dbReference type="AlphaFoldDB" id="A0A5J4PWU6"/>
<organism evidence="1">
    <name type="scientific">termite gut metagenome</name>
    <dbReference type="NCBI Taxonomy" id="433724"/>
    <lineage>
        <taxon>unclassified sequences</taxon>
        <taxon>metagenomes</taxon>
        <taxon>organismal metagenomes</taxon>
    </lineage>
</organism>
<gene>
    <name evidence="1" type="ORF">EZS27_035202</name>
</gene>
<sequence>MQTTEAEIQELASRVAAIIRVNSKGVGELPVADSLIGVLSLPTLRFNGGIAEVVIVPVNLLQQIATDSIEASLAAANAATGNANTATAKANTAAVKADTATGNATTATGAVNGAIAASNVAANEAKSAAGLALAKLQELEGFTELIAQDLSLSPTRIELQYIARITLGNPYVQSVAAQLFPRYLPQNVIFLSAGGESLDIDPTTGKLTVKKTGKTRFHIIPTGNTSLRKTIEIDVQAPVFRLTGAGAIRLTSAGRIRIT</sequence>
<proteinExistence type="predicted"/>
<dbReference type="EMBL" id="SNRY01005775">
    <property type="protein sequence ID" value="KAA6314137.1"/>
    <property type="molecule type" value="Genomic_DNA"/>
</dbReference>
<evidence type="ECO:0000313" key="1">
    <source>
        <dbReference type="EMBL" id="KAA6314137.1"/>
    </source>
</evidence>
<comment type="caution">
    <text evidence="1">The sequence shown here is derived from an EMBL/GenBank/DDBJ whole genome shotgun (WGS) entry which is preliminary data.</text>
</comment>